<evidence type="ECO:0000313" key="3">
    <source>
        <dbReference type="EMBL" id="PYH98858.1"/>
    </source>
</evidence>
<feature type="chain" id="PRO_5016444357" description="Secreted protein" evidence="2">
    <location>
        <begin position="23"/>
        <end position="92"/>
    </location>
</feature>
<keyword evidence="2" id="KW-0732">Signal</keyword>
<evidence type="ECO:0000313" key="4">
    <source>
        <dbReference type="Proteomes" id="UP000247810"/>
    </source>
</evidence>
<dbReference type="Proteomes" id="UP000247810">
    <property type="component" value="Unassembled WGS sequence"/>
</dbReference>
<sequence length="92" mass="10605">MMMMMMMITIMACSVLEQRTLAETCPIRQVIPVGRENSSHRYTRQWMVVDHPVPCLMFDSSMRPPRQVDTRCDWSGRPSHVRHALPGGSGRM</sequence>
<proteinExistence type="predicted"/>
<evidence type="ECO:0008006" key="5">
    <source>
        <dbReference type="Google" id="ProtNLM"/>
    </source>
</evidence>
<dbReference type="EMBL" id="KZ825807">
    <property type="protein sequence ID" value="PYH98858.1"/>
    <property type="molecule type" value="Genomic_DNA"/>
</dbReference>
<protein>
    <recommendedName>
        <fullName evidence="5">Secreted protein</fullName>
    </recommendedName>
</protein>
<accession>A0A319EDG3</accession>
<dbReference type="VEuPathDB" id="FungiDB:BO71DRAFT_13113"/>
<feature type="signal peptide" evidence="2">
    <location>
        <begin position="1"/>
        <end position="22"/>
    </location>
</feature>
<gene>
    <name evidence="3" type="ORF">BO71DRAFT_13113</name>
</gene>
<dbReference type="AlphaFoldDB" id="A0A319EDG3"/>
<keyword evidence="4" id="KW-1185">Reference proteome</keyword>
<reference evidence="3 4" key="1">
    <citation type="submission" date="2018-02" db="EMBL/GenBank/DDBJ databases">
        <title>The genomes of Aspergillus section Nigri reveals drivers in fungal speciation.</title>
        <authorList>
            <consortium name="DOE Joint Genome Institute"/>
            <person name="Vesth T.C."/>
            <person name="Nybo J."/>
            <person name="Theobald S."/>
            <person name="Brandl J."/>
            <person name="Frisvad J.C."/>
            <person name="Nielsen K.F."/>
            <person name="Lyhne E.K."/>
            <person name="Kogle M.E."/>
            <person name="Kuo A."/>
            <person name="Riley R."/>
            <person name="Clum A."/>
            <person name="Nolan M."/>
            <person name="Lipzen A."/>
            <person name="Salamov A."/>
            <person name="Henrissat B."/>
            <person name="Wiebenga A."/>
            <person name="De vries R.P."/>
            <person name="Grigoriev I.V."/>
            <person name="Mortensen U.H."/>
            <person name="Andersen M.R."/>
            <person name="Baker S.E."/>
        </authorList>
    </citation>
    <scope>NUCLEOTIDE SEQUENCE [LARGE SCALE GENOMIC DNA]</scope>
    <source>
        <strain evidence="3 4">CBS 707.79</strain>
    </source>
</reference>
<feature type="region of interest" description="Disordered" evidence="1">
    <location>
        <begin position="69"/>
        <end position="92"/>
    </location>
</feature>
<evidence type="ECO:0000256" key="1">
    <source>
        <dbReference type="SAM" id="MobiDB-lite"/>
    </source>
</evidence>
<name>A0A319EDG3_9EURO</name>
<evidence type="ECO:0000256" key="2">
    <source>
        <dbReference type="SAM" id="SignalP"/>
    </source>
</evidence>
<organism evidence="3 4">
    <name type="scientific">Aspergillus ellipticus CBS 707.79</name>
    <dbReference type="NCBI Taxonomy" id="1448320"/>
    <lineage>
        <taxon>Eukaryota</taxon>
        <taxon>Fungi</taxon>
        <taxon>Dikarya</taxon>
        <taxon>Ascomycota</taxon>
        <taxon>Pezizomycotina</taxon>
        <taxon>Eurotiomycetes</taxon>
        <taxon>Eurotiomycetidae</taxon>
        <taxon>Eurotiales</taxon>
        <taxon>Aspergillaceae</taxon>
        <taxon>Aspergillus</taxon>
        <taxon>Aspergillus subgen. Circumdati</taxon>
    </lineage>
</organism>